<gene>
    <name evidence="2" type="ORF">CSAL01_10614</name>
</gene>
<sequence length="138" mass="15406">MVIRGSMCSDVVVSYEDHRVEPKYRYAMEIVEPFCAADYLTDTQQYDSSFSQIFSTNNSQLFKEHSQARTSPKNHSVWTDTPASTDTSTASTALVGSTSMEHVAKIVSSTTGRSSTPSRLKAHPVHPVILDEVWIFQK</sequence>
<reference evidence="2 3" key="1">
    <citation type="submission" date="2014-02" db="EMBL/GenBank/DDBJ databases">
        <title>The genome sequence of Colletotrichum salicis CBS 607.94.</title>
        <authorList>
            <person name="Baroncelli R."/>
            <person name="Thon M.R."/>
        </authorList>
    </citation>
    <scope>NUCLEOTIDE SEQUENCE [LARGE SCALE GENOMIC DNA]</scope>
    <source>
        <strain evidence="2 3">CBS 607.94</strain>
    </source>
</reference>
<dbReference type="Proteomes" id="UP000070121">
    <property type="component" value="Unassembled WGS sequence"/>
</dbReference>
<evidence type="ECO:0000256" key="1">
    <source>
        <dbReference type="SAM" id="MobiDB-lite"/>
    </source>
</evidence>
<proteinExistence type="predicted"/>
<accession>A0A135UCL3</accession>
<dbReference type="AlphaFoldDB" id="A0A135UCL3"/>
<feature type="compositionally biased region" description="Low complexity" evidence="1">
    <location>
        <begin position="79"/>
        <end position="89"/>
    </location>
</feature>
<feature type="region of interest" description="Disordered" evidence="1">
    <location>
        <begin position="67"/>
        <end position="89"/>
    </location>
</feature>
<protein>
    <submittedName>
        <fullName evidence="2">Uncharacterized protein</fullName>
    </submittedName>
</protein>
<dbReference type="EMBL" id="JFFI01001583">
    <property type="protein sequence ID" value="KXH58133.1"/>
    <property type="molecule type" value="Genomic_DNA"/>
</dbReference>
<name>A0A135UCL3_9PEZI</name>
<comment type="caution">
    <text evidence="2">The sequence shown here is derived from an EMBL/GenBank/DDBJ whole genome shotgun (WGS) entry which is preliminary data.</text>
</comment>
<keyword evidence="3" id="KW-1185">Reference proteome</keyword>
<feature type="compositionally biased region" description="Polar residues" evidence="1">
    <location>
        <begin position="68"/>
        <end position="78"/>
    </location>
</feature>
<evidence type="ECO:0000313" key="3">
    <source>
        <dbReference type="Proteomes" id="UP000070121"/>
    </source>
</evidence>
<evidence type="ECO:0000313" key="2">
    <source>
        <dbReference type="EMBL" id="KXH58133.1"/>
    </source>
</evidence>
<organism evidence="2 3">
    <name type="scientific">Colletotrichum salicis</name>
    <dbReference type="NCBI Taxonomy" id="1209931"/>
    <lineage>
        <taxon>Eukaryota</taxon>
        <taxon>Fungi</taxon>
        <taxon>Dikarya</taxon>
        <taxon>Ascomycota</taxon>
        <taxon>Pezizomycotina</taxon>
        <taxon>Sordariomycetes</taxon>
        <taxon>Hypocreomycetidae</taxon>
        <taxon>Glomerellales</taxon>
        <taxon>Glomerellaceae</taxon>
        <taxon>Colletotrichum</taxon>
        <taxon>Colletotrichum acutatum species complex</taxon>
    </lineage>
</organism>